<organism evidence="2">
    <name type="scientific">Chitinibacter mangrovi</name>
    <dbReference type="NCBI Taxonomy" id="3153927"/>
    <lineage>
        <taxon>Bacteria</taxon>
        <taxon>Pseudomonadati</taxon>
        <taxon>Pseudomonadota</taxon>
        <taxon>Betaproteobacteria</taxon>
        <taxon>Neisseriales</taxon>
        <taxon>Chitinibacteraceae</taxon>
        <taxon>Chitinibacter</taxon>
    </lineage>
</organism>
<dbReference type="PANTHER" id="PTHR46211:SF14">
    <property type="entry name" value="GLYCEROPHOSPHODIESTER PHOSPHODIESTERASE"/>
    <property type="match status" value="1"/>
</dbReference>
<dbReference type="EMBL" id="CP157355">
    <property type="protein sequence ID" value="XBM00238.1"/>
    <property type="molecule type" value="Genomic_DNA"/>
</dbReference>
<dbReference type="InterPro" id="IPR017946">
    <property type="entry name" value="PLC-like_Pdiesterase_TIM-brl"/>
</dbReference>
<dbReference type="KEGG" id="cmav:ABHF33_14445"/>
<dbReference type="AlphaFoldDB" id="A0AAU7F942"/>
<sequence>MHYIAHRGWTRNHPENTLAAFGEAWAAGMVGFETDIRCDRDGVAILFHDRCAADGQLVKALTHAQLCDIQGYPVPTLSEALAAFPTAFWNLELKSADCLDATRAVLEAQAQPFKGLISSFHHQLILTIARDTQLPCALLLANSPVRTINLYTMLATVPRPVGVGLVFDYEIASGEQIAELTRQQVPCWVYGLQHADEYATALTWPLAGLICDHPEHVPGLKARTA</sequence>
<evidence type="ECO:0000313" key="2">
    <source>
        <dbReference type="EMBL" id="XBM00238.1"/>
    </source>
</evidence>
<dbReference type="CDD" id="cd08556">
    <property type="entry name" value="GDPD"/>
    <property type="match status" value="1"/>
</dbReference>
<name>A0AAU7F942_9NEIS</name>
<dbReference type="GO" id="GO:0006629">
    <property type="term" value="P:lipid metabolic process"/>
    <property type="evidence" value="ECO:0007669"/>
    <property type="project" value="InterPro"/>
</dbReference>
<proteinExistence type="predicted"/>
<dbReference type="SUPFAM" id="SSF51695">
    <property type="entry name" value="PLC-like phosphodiesterases"/>
    <property type="match status" value="1"/>
</dbReference>
<dbReference type="PANTHER" id="PTHR46211">
    <property type="entry name" value="GLYCEROPHOSPHORYL DIESTER PHOSPHODIESTERASE"/>
    <property type="match status" value="1"/>
</dbReference>
<dbReference type="Gene3D" id="3.20.20.190">
    <property type="entry name" value="Phosphatidylinositol (PI) phosphodiesterase"/>
    <property type="match status" value="1"/>
</dbReference>
<gene>
    <name evidence="2" type="ORF">ABHF33_14445</name>
</gene>
<reference evidence="2" key="1">
    <citation type="submission" date="2024-05" db="EMBL/GenBank/DDBJ databases">
        <authorList>
            <person name="Yang L."/>
            <person name="Pan L."/>
        </authorList>
    </citation>
    <scope>NUCLEOTIDE SEQUENCE</scope>
    <source>
        <strain evidence="2">FCG-7</strain>
    </source>
</reference>
<dbReference type="InterPro" id="IPR030395">
    <property type="entry name" value="GP_PDE_dom"/>
</dbReference>
<accession>A0AAU7F942</accession>
<evidence type="ECO:0000259" key="1">
    <source>
        <dbReference type="PROSITE" id="PS51704"/>
    </source>
</evidence>
<dbReference type="Pfam" id="PF03009">
    <property type="entry name" value="GDPD"/>
    <property type="match status" value="1"/>
</dbReference>
<dbReference type="GO" id="GO:0008081">
    <property type="term" value="F:phosphoric diester hydrolase activity"/>
    <property type="evidence" value="ECO:0007669"/>
    <property type="project" value="InterPro"/>
</dbReference>
<dbReference type="RefSeq" id="WP_348944602.1">
    <property type="nucleotide sequence ID" value="NZ_CP157355.1"/>
</dbReference>
<protein>
    <submittedName>
        <fullName evidence="2">Glycerophosphodiester phosphodiesterase</fullName>
    </submittedName>
</protein>
<dbReference type="PROSITE" id="PS51704">
    <property type="entry name" value="GP_PDE"/>
    <property type="match status" value="1"/>
</dbReference>
<feature type="domain" description="GP-PDE" evidence="1">
    <location>
        <begin position="1"/>
        <end position="221"/>
    </location>
</feature>